<dbReference type="EMBL" id="DVGB01000041">
    <property type="protein sequence ID" value="HIR01280.1"/>
    <property type="molecule type" value="Genomic_DNA"/>
</dbReference>
<gene>
    <name evidence="4" type="ORF">IAA69_03350</name>
</gene>
<dbReference type="InterPro" id="IPR027417">
    <property type="entry name" value="P-loop_NTPase"/>
</dbReference>
<dbReference type="AlphaFoldDB" id="A0A9D1D2Z2"/>
<proteinExistence type="inferred from homology"/>
<dbReference type="CDD" id="cd01130">
    <property type="entry name" value="VirB11-like_ATPase"/>
    <property type="match status" value="1"/>
</dbReference>
<accession>A0A9D1D2Z2</accession>
<dbReference type="PANTHER" id="PTHR30486:SF15">
    <property type="entry name" value="TYPE II_IV SECRETION SYSTEM ATPASE"/>
    <property type="match status" value="1"/>
</dbReference>
<dbReference type="Gene3D" id="3.40.50.300">
    <property type="entry name" value="P-loop containing nucleotide triphosphate hydrolases"/>
    <property type="match status" value="1"/>
</dbReference>
<dbReference type="InterPro" id="IPR001482">
    <property type="entry name" value="T2SS/T4SS_dom"/>
</dbReference>
<evidence type="ECO:0000256" key="1">
    <source>
        <dbReference type="ARBA" id="ARBA00006611"/>
    </source>
</evidence>
<dbReference type="SUPFAM" id="SSF52540">
    <property type="entry name" value="P-loop containing nucleoside triphosphate hydrolases"/>
    <property type="match status" value="1"/>
</dbReference>
<dbReference type="GO" id="GO:0016887">
    <property type="term" value="F:ATP hydrolysis activity"/>
    <property type="evidence" value="ECO:0007669"/>
    <property type="project" value="InterPro"/>
</dbReference>
<dbReference type="InterPro" id="IPR050921">
    <property type="entry name" value="T4SS_GSP_E_ATPase"/>
</dbReference>
<evidence type="ECO:0000256" key="2">
    <source>
        <dbReference type="SAM" id="MobiDB-lite"/>
    </source>
</evidence>
<comment type="caution">
    <text evidence="4">The sequence shown here is derived from an EMBL/GenBank/DDBJ whole genome shotgun (WGS) entry which is preliminary data.</text>
</comment>
<organism evidence="4 5">
    <name type="scientific">Candidatus Aveggerthella stercoripullorum</name>
    <dbReference type="NCBI Taxonomy" id="2840688"/>
    <lineage>
        <taxon>Bacteria</taxon>
        <taxon>Bacillati</taxon>
        <taxon>Actinomycetota</taxon>
        <taxon>Coriobacteriia</taxon>
        <taxon>Eggerthellales</taxon>
        <taxon>Eggerthellaceae</taxon>
        <taxon>Eggerthellaceae incertae sedis</taxon>
        <taxon>Candidatus Aveggerthella</taxon>
    </lineage>
</organism>
<protein>
    <submittedName>
        <fullName evidence="4">CpaF family protein</fullName>
    </submittedName>
</protein>
<evidence type="ECO:0000313" key="5">
    <source>
        <dbReference type="Proteomes" id="UP000824261"/>
    </source>
</evidence>
<dbReference type="Gene3D" id="3.30.450.380">
    <property type="match status" value="1"/>
</dbReference>
<comment type="similarity">
    <text evidence="1">Belongs to the GSP E family.</text>
</comment>
<name>A0A9D1D2Z2_9ACTN</name>
<feature type="domain" description="Bacterial type II secretion system protein E" evidence="3">
    <location>
        <begin position="92"/>
        <end position="365"/>
    </location>
</feature>
<evidence type="ECO:0000313" key="4">
    <source>
        <dbReference type="EMBL" id="HIR01280.1"/>
    </source>
</evidence>
<dbReference type="Proteomes" id="UP000824261">
    <property type="component" value="Unassembled WGS sequence"/>
</dbReference>
<feature type="region of interest" description="Disordered" evidence="2">
    <location>
        <begin position="1"/>
        <end position="23"/>
    </location>
</feature>
<reference evidence="4" key="1">
    <citation type="submission" date="2020-10" db="EMBL/GenBank/DDBJ databases">
        <authorList>
            <person name="Gilroy R."/>
        </authorList>
    </citation>
    <scope>NUCLEOTIDE SEQUENCE</scope>
    <source>
        <strain evidence="4">ChiGjej1B1-2707</strain>
    </source>
</reference>
<dbReference type="Pfam" id="PF00437">
    <property type="entry name" value="T2SSE"/>
    <property type="match status" value="1"/>
</dbReference>
<evidence type="ECO:0000259" key="3">
    <source>
        <dbReference type="Pfam" id="PF00437"/>
    </source>
</evidence>
<dbReference type="PANTHER" id="PTHR30486">
    <property type="entry name" value="TWITCHING MOTILITY PROTEIN PILT"/>
    <property type="match status" value="1"/>
</dbReference>
<sequence length="450" mass="48888">MTHAGTLPFSFAATAPSPTSQDNRRKLANFKSRVQDELAARVADLEHAPDEAAVTRIIVDVITAYRSVFPDMESVDTASLARDIADDFLRFGPLQSLLADDSVTEIVANGPWRIFVERNGKMQPEPRVQFDDEAHLRRIIDRIGSRVNRRCDDASPLMDARLPDGSRVNAVIPPLAVNGTALTIRKFAKDRMNALDLLEAKTLSPAMLAFLAAAVSGRCSIVVAGGTGSGKTTLLNVLSAFIPSHERIVTVEDAAELQLKQEDLVSLESRPPNIEGKGEVTIHDLVKNALRMRPDRIVVGECRDIEALEIINAMTTGHDGSLTTIHANDVPTALSRLETMLLRSSAGYDAATVRKMISQAVDLVVVVGRMLDGSRKIVSISALAGMEGSVIATEELFSFEQGPFLPGGQVSGAFVGAGFQPTRVRNRIEAWGVAYNPNWFFDRHEIGQEP</sequence>
<reference evidence="4" key="2">
    <citation type="journal article" date="2021" name="PeerJ">
        <title>Extensive microbial diversity within the chicken gut microbiome revealed by metagenomics and culture.</title>
        <authorList>
            <person name="Gilroy R."/>
            <person name="Ravi A."/>
            <person name="Getino M."/>
            <person name="Pursley I."/>
            <person name="Horton D.L."/>
            <person name="Alikhan N.F."/>
            <person name="Baker D."/>
            <person name="Gharbi K."/>
            <person name="Hall N."/>
            <person name="Watson M."/>
            <person name="Adriaenssens E.M."/>
            <person name="Foster-Nyarko E."/>
            <person name="Jarju S."/>
            <person name="Secka A."/>
            <person name="Antonio M."/>
            <person name="Oren A."/>
            <person name="Chaudhuri R.R."/>
            <person name="La Ragione R."/>
            <person name="Hildebrand F."/>
            <person name="Pallen M.J."/>
        </authorList>
    </citation>
    <scope>NUCLEOTIDE SEQUENCE</scope>
    <source>
        <strain evidence="4">ChiGjej1B1-2707</strain>
    </source>
</reference>